<dbReference type="STRING" id="720554.Clocl_3290"/>
<dbReference type="OrthoDB" id="15017at2"/>
<dbReference type="AlphaFoldDB" id="G8LWT4"/>
<dbReference type="PANTHER" id="PTHR39341:SF1">
    <property type="entry name" value="DUF1858 DOMAIN-CONTAINING PROTEIN"/>
    <property type="match status" value="1"/>
</dbReference>
<dbReference type="Gene3D" id="1.10.3910.10">
    <property type="entry name" value="SP0561-like"/>
    <property type="match status" value="1"/>
</dbReference>
<dbReference type="SUPFAM" id="SSF140683">
    <property type="entry name" value="SP0561-like"/>
    <property type="match status" value="1"/>
</dbReference>
<dbReference type="Proteomes" id="UP000005435">
    <property type="component" value="Chromosome"/>
</dbReference>
<dbReference type="InterPro" id="IPR038062">
    <property type="entry name" value="ScdA-like_N_sf"/>
</dbReference>
<evidence type="ECO:0000313" key="2">
    <source>
        <dbReference type="EMBL" id="AEV69795.1"/>
    </source>
</evidence>
<dbReference type="RefSeq" id="WP_014256328.1">
    <property type="nucleotide sequence ID" value="NC_016627.1"/>
</dbReference>
<name>G8LWT4_ACECE</name>
<evidence type="ECO:0000313" key="3">
    <source>
        <dbReference type="Proteomes" id="UP000005435"/>
    </source>
</evidence>
<sequence>MVKITPDMIISEVLRIDRGTAPIFLSNGMHCLGCPSSSGESIADACAIHGIDAEKLVKELNEYFAKKEQE</sequence>
<protein>
    <submittedName>
        <fullName evidence="2">Hydrid cluster protein-associated redox disulfide domain protein</fullName>
    </submittedName>
</protein>
<dbReference type="InterPro" id="IPR023883">
    <property type="entry name" value="CHP03980_redox-disulphide"/>
</dbReference>
<dbReference type="InterPro" id="IPR015077">
    <property type="entry name" value="DUF1858"/>
</dbReference>
<gene>
    <name evidence="2" type="ordered locus">Clocl_3290</name>
</gene>
<dbReference type="KEGG" id="ccl:Clocl_3290"/>
<reference evidence="3" key="1">
    <citation type="submission" date="2011-12" db="EMBL/GenBank/DDBJ databases">
        <title>Complete sequence of Clostridium clariflavum DSM 19732.</title>
        <authorList>
            <consortium name="US DOE Joint Genome Institute"/>
            <person name="Lucas S."/>
            <person name="Han J."/>
            <person name="Lapidus A."/>
            <person name="Cheng J.-F."/>
            <person name="Goodwin L."/>
            <person name="Pitluck S."/>
            <person name="Peters L."/>
            <person name="Teshima H."/>
            <person name="Detter J.C."/>
            <person name="Han C."/>
            <person name="Tapia R."/>
            <person name="Land M."/>
            <person name="Hauser L."/>
            <person name="Kyrpides N."/>
            <person name="Ivanova N."/>
            <person name="Pagani I."/>
            <person name="Kitzmiller T."/>
            <person name="Lynd L."/>
            <person name="Izquierdo J."/>
            <person name="Woyke T."/>
        </authorList>
    </citation>
    <scope>NUCLEOTIDE SEQUENCE [LARGE SCALE GENOMIC DNA]</scope>
    <source>
        <strain evidence="3">DSM 19732 / NBRC 101661 / EBR45</strain>
    </source>
</reference>
<proteinExistence type="predicted"/>
<reference evidence="2 3" key="2">
    <citation type="journal article" date="2012" name="Stand. Genomic Sci.">
        <title>Complete Genome Sequence of Clostridium clariflavum DSM 19732.</title>
        <authorList>
            <person name="Izquierdo J.A."/>
            <person name="Goodwin L."/>
            <person name="Davenport K.W."/>
            <person name="Teshima H."/>
            <person name="Bruce D."/>
            <person name="Detter C."/>
            <person name="Tapia R."/>
            <person name="Han S."/>
            <person name="Land M."/>
            <person name="Hauser L."/>
            <person name="Jeffries C.D."/>
            <person name="Han J."/>
            <person name="Pitluck S."/>
            <person name="Nolan M."/>
            <person name="Chen A."/>
            <person name="Huntemann M."/>
            <person name="Mavromatis K."/>
            <person name="Mikhailova N."/>
            <person name="Liolios K."/>
            <person name="Woyke T."/>
            <person name="Lynd L.R."/>
        </authorList>
    </citation>
    <scope>NUCLEOTIDE SEQUENCE [LARGE SCALE GENOMIC DNA]</scope>
    <source>
        <strain evidence="3">DSM 19732 / NBRC 101661 / EBR45</strain>
    </source>
</reference>
<dbReference type="NCBIfam" id="TIGR03980">
    <property type="entry name" value="prismane_assoc"/>
    <property type="match status" value="1"/>
</dbReference>
<evidence type="ECO:0000259" key="1">
    <source>
        <dbReference type="Pfam" id="PF08984"/>
    </source>
</evidence>
<dbReference type="eggNOG" id="COG1251">
    <property type="taxonomic scope" value="Bacteria"/>
</dbReference>
<dbReference type="Pfam" id="PF08984">
    <property type="entry name" value="DUF1858"/>
    <property type="match status" value="1"/>
</dbReference>
<feature type="domain" description="DUF1858" evidence="1">
    <location>
        <begin position="4"/>
        <end position="57"/>
    </location>
</feature>
<organism evidence="2 3">
    <name type="scientific">Acetivibrio clariflavus (strain DSM 19732 / NBRC 101661 / EBR45)</name>
    <name type="common">Clostridium clariflavum</name>
    <dbReference type="NCBI Taxonomy" id="720554"/>
    <lineage>
        <taxon>Bacteria</taxon>
        <taxon>Bacillati</taxon>
        <taxon>Bacillota</taxon>
        <taxon>Clostridia</taxon>
        <taxon>Eubacteriales</taxon>
        <taxon>Oscillospiraceae</taxon>
        <taxon>Acetivibrio</taxon>
    </lineage>
</organism>
<dbReference type="PANTHER" id="PTHR39341">
    <property type="entry name" value="BSL7085 PROTEIN"/>
    <property type="match status" value="1"/>
</dbReference>
<dbReference type="EMBL" id="CP003065">
    <property type="protein sequence ID" value="AEV69795.1"/>
    <property type="molecule type" value="Genomic_DNA"/>
</dbReference>
<keyword evidence="3" id="KW-1185">Reference proteome</keyword>
<accession>G8LWT4</accession>
<dbReference type="HOGENOM" id="CLU_180540_1_0_9"/>